<dbReference type="Proteomes" id="UP000824230">
    <property type="component" value="Unassembled WGS sequence"/>
</dbReference>
<gene>
    <name evidence="1" type="ORF">H9738_05985</name>
</gene>
<evidence type="ECO:0000313" key="1">
    <source>
        <dbReference type="EMBL" id="HIX37405.1"/>
    </source>
</evidence>
<sequence length="141" mass="15760">MKEQDKERTYEDIINLPHHVSAVHPPMPLSDRAAQFAPFAALTGYGEVIKETARQTDRKPELTEDEKQALDYKLQMAVSLPGEKPVVTVTYFVPDGKKAGGSYHRIRGKIRKTDTDSGKLIMENGEQIELDLVVDIHIGST</sequence>
<organism evidence="1 2">
    <name type="scientific">Candidatus Blautia pullistercoris</name>
    <dbReference type="NCBI Taxonomy" id="2838499"/>
    <lineage>
        <taxon>Bacteria</taxon>
        <taxon>Bacillati</taxon>
        <taxon>Bacillota</taxon>
        <taxon>Clostridia</taxon>
        <taxon>Lachnospirales</taxon>
        <taxon>Lachnospiraceae</taxon>
        <taxon>Blautia</taxon>
    </lineage>
</organism>
<protein>
    <submittedName>
        <fullName evidence="1">YolD-like family protein</fullName>
    </submittedName>
</protein>
<dbReference type="AlphaFoldDB" id="A0A9D1VL47"/>
<reference evidence="1" key="2">
    <citation type="submission" date="2021-04" db="EMBL/GenBank/DDBJ databases">
        <authorList>
            <person name="Gilroy R."/>
        </authorList>
    </citation>
    <scope>NUCLEOTIDE SEQUENCE</scope>
    <source>
        <strain evidence="1">ChiHjej12B11-1927</strain>
    </source>
</reference>
<reference evidence="1" key="1">
    <citation type="journal article" date="2021" name="PeerJ">
        <title>Extensive microbial diversity within the chicken gut microbiome revealed by metagenomics and culture.</title>
        <authorList>
            <person name="Gilroy R."/>
            <person name="Ravi A."/>
            <person name="Getino M."/>
            <person name="Pursley I."/>
            <person name="Horton D.L."/>
            <person name="Alikhan N.F."/>
            <person name="Baker D."/>
            <person name="Gharbi K."/>
            <person name="Hall N."/>
            <person name="Watson M."/>
            <person name="Adriaenssens E.M."/>
            <person name="Foster-Nyarko E."/>
            <person name="Jarju S."/>
            <person name="Secka A."/>
            <person name="Antonio M."/>
            <person name="Oren A."/>
            <person name="Chaudhuri R.R."/>
            <person name="La Ragione R."/>
            <person name="Hildebrand F."/>
            <person name="Pallen M.J."/>
        </authorList>
    </citation>
    <scope>NUCLEOTIDE SEQUENCE</scope>
    <source>
        <strain evidence="1">ChiHjej12B11-1927</strain>
    </source>
</reference>
<proteinExistence type="predicted"/>
<comment type="caution">
    <text evidence="1">The sequence shown here is derived from an EMBL/GenBank/DDBJ whole genome shotgun (WGS) entry which is preliminary data.</text>
</comment>
<accession>A0A9D1VL47</accession>
<dbReference type="EMBL" id="DXFG01000118">
    <property type="protein sequence ID" value="HIX37405.1"/>
    <property type="molecule type" value="Genomic_DNA"/>
</dbReference>
<evidence type="ECO:0000313" key="2">
    <source>
        <dbReference type="Proteomes" id="UP000824230"/>
    </source>
</evidence>
<name>A0A9D1VL47_9FIRM</name>